<dbReference type="InterPro" id="IPR000014">
    <property type="entry name" value="PAS"/>
</dbReference>
<dbReference type="HOGENOM" id="CLU_000445_70_20_6"/>
<dbReference type="NCBIfam" id="TIGR00254">
    <property type="entry name" value="GGDEF"/>
    <property type="match status" value="1"/>
</dbReference>
<dbReference type="InterPro" id="IPR001633">
    <property type="entry name" value="EAL_dom"/>
</dbReference>
<evidence type="ECO:0000259" key="3">
    <source>
        <dbReference type="PROSITE" id="PS50112"/>
    </source>
</evidence>
<evidence type="ECO:0000313" key="6">
    <source>
        <dbReference type="EMBL" id="AHF01361.1"/>
    </source>
</evidence>
<feature type="coiled-coil region" evidence="2">
    <location>
        <begin position="13"/>
        <end position="54"/>
    </location>
</feature>
<comment type="cofactor">
    <cofactor evidence="1">
        <name>Mg(2+)</name>
        <dbReference type="ChEBI" id="CHEBI:18420"/>
    </cofactor>
</comment>
<accession>W0DWW8</accession>
<dbReference type="Proteomes" id="UP000005380">
    <property type="component" value="Chromosome"/>
</dbReference>
<dbReference type="PANTHER" id="PTHR44757:SF2">
    <property type="entry name" value="BIOFILM ARCHITECTURE MAINTENANCE PROTEIN MBAA"/>
    <property type="match status" value="1"/>
</dbReference>
<dbReference type="PANTHER" id="PTHR44757">
    <property type="entry name" value="DIGUANYLATE CYCLASE DGCP"/>
    <property type="match status" value="1"/>
</dbReference>
<keyword evidence="2" id="KW-0175">Coiled coil</keyword>
<dbReference type="eggNOG" id="COG5001">
    <property type="taxonomic scope" value="Bacteria"/>
</dbReference>
<name>W0DWW8_9GAMM</name>
<dbReference type="KEGG" id="tao:THIAE_05695"/>
<dbReference type="NCBIfam" id="TIGR00229">
    <property type="entry name" value="sensory_box"/>
    <property type="match status" value="1"/>
</dbReference>
<sequence>MNTRYLVSESTSSSELLQDLDAFKNENQLLQHELQKLTKISSELGHRVNELEAEIELINYEIEFDESSNSLTNQSDWDLCYKDSPSPMLIIDNHAIIMDCNDSFLNLVSEVSHDPVNKNFRSFLNKVSRYDFIKFIKKLGSSINKLANNEVLHFTSGTSFTFLIKPVAGEINDSTIHYLMLINLVDFVSLSKNSLQLSNAIIEQMHEGLMVTDHEGRIVKVNQAFIEITGFNHDDVLNATPKILHSGRHSPAFYDRMWREIEHHGWWAGEVWNKRKSGEIFPEWLQISRIHDKFTGKFFYVALFSDITERKAHQTQLDRLAFYDALTSLPNRQLLNQSLEACLHYMQATPEYQIALIFIDLDKFKNINDTFGHAEGDRVLKEAAQRIISLISDSDMASRIGGDEFVLLIKENASRDSVMVLAKDLLRVLEQPFITNKSRHHLSASLGVAFAPLHGDNVEDLMRRADAAMYSAKHEGRNKFKFFSFEHEASMLKSNITLNYVRHALASPQEHLNMAYQPIFSIHDQQTAAHYEALLRPKNGDIYVSHFIELAEQHGLISELGLIIFRLICRDISRLSEARRSQIKVTVNLSVIQFFDLKLCDKLQSIAAEHGLNLDRFYFEVTETATMQNLEQVRRHLIQLQSMGAKIMLDDFGTGYASLSMLRDLPIDVLKIDRSFVMDIGKHVSSQLLISAMLAMARAFNLQVVAEGVETQEQFDWLKDQGVNYIQGYLLGRPDIGFA</sequence>
<evidence type="ECO:0000259" key="5">
    <source>
        <dbReference type="PROSITE" id="PS50887"/>
    </source>
</evidence>
<dbReference type="SMART" id="SM00091">
    <property type="entry name" value="PAS"/>
    <property type="match status" value="2"/>
</dbReference>
<dbReference type="PROSITE" id="PS50883">
    <property type="entry name" value="EAL"/>
    <property type="match status" value="1"/>
</dbReference>
<dbReference type="GO" id="GO:0003824">
    <property type="term" value="F:catalytic activity"/>
    <property type="evidence" value="ECO:0007669"/>
    <property type="project" value="UniProtKB-ARBA"/>
</dbReference>
<dbReference type="SUPFAM" id="SSF55785">
    <property type="entry name" value="PYP-like sensor domain (PAS domain)"/>
    <property type="match status" value="1"/>
</dbReference>
<dbReference type="FunFam" id="3.30.70.270:FF:000001">
    <property type="entry name" value="Diguanylate cyclase domain protein"/>
    <property type="match status" value="1"/>
</dbReference>
<dbReference type="PROSITE" id="PS50112">
    <property type="entry name" value="PAS"/>
    <property type="match status" value="1"/>
</dbReference>
<dbReference type="EMBL" id="CP007030">
    <property type="protein sequence ID" value="AHF01361.1"/>
    <property type="molecule type" value="Genomic_DNA"/>
</dbReference>
<gene>
    <name evidence="6" type="ORF">THIAE_05695</name>
</gene>
<evidence type="ECO:0000259" key="4">
    <source>
        <dbReference type="PROSITE" id="PS50883"/>
    </source>
</evidence>
<dbReference type="CDD" id="cd01949">
    <property type="entry name" value="GGDEF"/>
    <property type="match status" value="1"/>
</dbReference>
<dbReference type="Pfam" id="PF00563">
    <property type="entry name" value="EAL"/>
    <property type="match status" value="1"/>
</dbReference>
<dbReference type="InterPro" id="IPR052155">
    <property type="entry name" value="Biofilm_reg_signaling"/>
</dbReference>
<dbReference type="CDD" id="cd01948">
    <property type="entry name" value="EAL"/>
    <property type="match status" value="1"/>
</dbReference>
<protein>
    <submittedName>
        <fullName evidence="6">Diguanylate cyclase</fullName>
    </submittedName>
</protein>
<dbReference type="SMART" id="SM00052">
    <property type="entry name" value="EAL"/>
    <property type="match status" value="1"/>
</dbReference>
<reference evidence="6 7" key="1">
    <citation type="submission" date="2013-12" db="EMBL/GenBank/DDBJ databases">
        <authorList>
            <consortium name="DOE Joint Genome Institute"/>
            <person name="Kappler U."/>
            <person name="Huntemann M."/>
            <person name="Han J."/>
            <person name="Chen A."/>
            <person name="Kyrpides N."/>
            <person name="Mavromatis K."/>
            <person name="Markowitz V."/>
            <person name="Palaniappan K."/>
            <person name="Ivanova N."/>
            <person name="Schaumberg A."/>
            <person name="Pati A."/>
            <person name="Liolios K."/>
            <person name="Nordberg H.P."/>
            <person name="Cantor M.N."/>
            <person name="Hua S.X."/>
            <person name="Woyke T."/>
        </authorList>
    </citation>
    <scope>NUCLEOTIDE SEQUENCE [LARGE SCALE GENOMIC DNA]</scope>
    <source>
        <strain evidence="7">AL2</strain>
    </source>
</reference>
<proteinExistence type="predicted"/>
<dbReference type="SUPFAM" id="SSF141868">
    <property type="entry name" value="EAL domain-like"/>
    <property type="match status" value="1"/>
</dbReference>
<dbReference type="Gene3D" id="3.30.450.20">
    <property type="entry name" value="PAS domain"/>
    <property type="match status" value="1"/>
</dbReference>
<dbReference type="SUPFAM" id="SSF55073">
    <property type="entry name" value="Nucleotide cyclase"/>
    <property type="match status" value="1"/>
</dbReference>
<feature type="domain" description="GGDEF" evidence="5">
    <location>
        <begin position="352"/>
        <end position="485"/>
    </location>
</feature>
<dbReference type="InterPro" id="IPR029787">
    <property type="entry name" value="Nucleotide_cyclase"/>
</dbReference>
<dbReference type="Pfam" id="PF00990">
    <property type="entry name" value="GGDEF"/>
    <property type="match status" value="1"/>
</dbReference>
<dbReference type="PROSITE" id="PS50887">
    <property type="entry name" value="GGDEF"/>
    <property type="match status" value="1"/>
</dbReference>
<evidence type="ECO:0000313" key="7">
    <source>
        <dbReference type="Proteomes" id="UP000005380"/>
    </source>
</evidence>
<dbReference type="STRING" id="717772.THIAE_05695"/>
<feature type="domain" description="PAS" evidence="3">
    <location>
        <begin position="194"/>
        <end position="238"/>
    </location>
</feature>
<dbReference type="InterPro" id="IPR035965">
    <property type="entry name" value="PAS-like_dom_sf"/>
</dbReference>
<dbReference type="InParanoid" id="W0DWW8"/>
<dbReference type="CDD" id="cd00130">
    <property type="entry name" value="PAS"/>
    <property type="match status" value="1"/>
</dbReference>
<feature type="domain" description="EAL" evidence="4">
    <location>
        <begin position="494"/>
        <end position="739"/>
    </location>
</feature>
<dbReference type="AlphaFoldDB" id="W0DWW8"/>
<dbReference type="InterPro" id="IPR043128">
    <property type="entry name" value="Rev_trsase/Diguanyl_cyclase"/>
</dbReference>
<dbReference type="InterPro" id="IPR000160">
    <property type="entry name" value="GGDEF_dom"/>
</dbReference>
<organism evidence="6 7">
    <name type="scientific">Thiomicrospira aerophila AL3</name>
    <dbReference type="NCBI Taxonomy" id="717772"/>
    <lineage>
        <taxon>Bacteria</taxon>
        <taxon>Pseudomonadati</taxon>
        <taxon>Pseudomonadota</taxon>
        <taxon>Gammaproteobacteria</taxon>
        <taxon>Thiotrichales</taxon>
        <taxon>Piscirickettsiaceae</taxon>
        <taxon>Thiomicrospira</taxon>
    </lineage>
</organism>
<evidence type="ECO:0000256" key="2">
    <source>
        <dbReference type="SAM" id="Coils"/>
    </source>
</evidence>
<evidence type="ECO:0000256" key="1">
    <source>
        <dbReference type="ARBA" id="ARBA00001946"/>
    </source>
</evidence>
<dbReference type="Pfam" id="PF13426">
    <property type="entry name" value="PAS_9"/>
    <property type="match status" value="2"/>
</dbReference>
<keyword evidence="7" id="KW-1185">Reference proteome</keyword>
<dbReference type="Gene3D" id="3.20.20.450">
    <property type="entry name" value="EAL domain"/>
    <property type="match status" value="1"/>
</dbReference>
<dbReference type="Gene3D" id="3.30.70.270">
    <property type="match status" value="1"/>
</dbReference>
<dbReference type="InterPro" id="IPR035919">
    <property type="entry name" value="EAL_sf"/>
</dbReference>
<dbReference type="SMART" id="SM00267">
    <property type="entry name" value="GGDEF"/>
    <property type="match status" value="1"/>
</dbReference>